<dbReference type="SUPFAM" id="SSF69118">
    <property type="entry name" value="AhpD-like"/>
    <property type="match status" value="1"/>
</dbReference>
<organism evidence="1 2">
    <name type="scientific">Halanaerobium saccharolyticum subsp. saccharolyticum DSM 6643</name>
    <dbReference type="NCBI Taxonomy" id="1293054"/>
    <lineage>
        <taxon>Bacteria</taxon>
        <taxon>Bacillati</taxon>
        <taxon>Bacillota</taxon>
        <taxon>Clostridia</taxon>
        <taxon>Halanaerobiales</taxon>
        <taxon>Halanaerobiaceae</taxon>
        <taxon>Halanaerobium</taxon>
    </lineage>
</organism>
<protein>
    <recommendedName>
        <fullName evidence="3">Peroxidase-related enzyme</fullName>
    </recommendedName>
</protein>
<dbReference type="PANTHER" id="PTHR35446">
    <property type="entry name" value="SI:CH211-175M2.5"/>
    <property type="match status" value="1"/>
</dbReference>
<dbReference type="InParanoid" id="M5DYG8"/>
<proteinExistence type="predicted"/>
<dbReference type="PANTHER" id="PTHR35446:SF2">
    <property type="entry name" value="CARBOXYMUCONOLACTONE DECARBOXYLASE-LIKE DOMAIN-CONTAINING PROTEIN"/>
    <property type="match status" value="1"/>
</dbReference>
<dbReference type="Gene3D" id="1.20.1290.10">
    <property type="entry name" value="AhpD-like"/>
    <property type="match status" value="1"/>
</dbReference>
<dbReference type="EMBL" id="CAUI01000005">
    <property type="protein sequence ID" value="CCU78163.1"/>
    <property type="molecule type" value="Genomic_DNA"/>
</dbReference>
<accession>M5DYG8</accession>
<dbReference type="AlphaFoldDB" id="M5DYG8"/>
<keyword evidence="2" id="KW-1185">Reference proteome</keyword>
<comment type="caution">
    <text evidence="1">The sequence shown here is derived from an EMBL/GenBank/DDBJ whole genome shotgun (WGS) entry which is preliminary data.</text>
</comment>
<evidence type="ECO:0008006" key="3">
    <source>
        <dbReference type="Google" id="ProtNLM"/>
    </source>
</evidence>
<gene>
    <name evidence="1" type="ORF">HSACCH_00450</name>
</gene>
<sequence length="98" mass="11287">MIRDDEQADKILSGILDDYKSAPISEKEKEMLDYAVKLTKKPASVKKEDLDRLREFDLSDRDILDLNQVVAYFNYVNRTADGLGIELEAEHKKIRGVE</sequence>
<dbReference type="Proteomes" id="UP000012063">
    <property type="component" value="Unassembled WGS sequence"/>
</dbReference>
<dbReference type="eggNOG" id="COG2128">
    <property type="taxonomic scope" value="Bacteria"/>
</dbReference>
<dbReference type="InterPro" id="IPR029032">
    <property type="entry name" value="AhpD-like"/>
</dbReference>
<reference evidence="2" key="1">
    <citation type="journal article" date="2013" name="Genome Announc.">
        <title>Genome Sequence of Halanaerobium saccharolyticum subsp. saccharolyticum Strain DSM 6643T, a Halophilic Hydrogen-Producing Bacterium.</title>
        <authorList>
            <person name="Kivisto A."/>
            <person name="Larjo A."/>
            <person name="Ciranna A."/>
            <person name="Santala V."/>
            <person name="Roos C."/>
            <person name="Karp M."/>
        </authorList>
    </citation>
    <scope>NUCLEOTIDE SEQUENCE [LARGE SCALE GENOMIC DNA]</scope>
    <source>
        <strain evidence="2">DSM 6643</strain>
    </source>
</reference>
<evidence type="ECO:0000313" key="1">
    <source>
        <dbReference type="EMBL" id="CCU78163.1"/>
    </source>
</evidence>
<evidence type="ECO:0000313" key="2">
    <source>
        <dbReference type="Proteomes" id="UP000012063"/>
    </source>
</evidence>
<dbReference type="STRING" id="1293054.HSACCH_00450"/>
<name>M5DYG8_9FIRM</name>